<dbReference type="AlphaFoldDB" id="A0A420XZT5"/>
<reference evidence="2 3" key="1">
    <citation type="submission" date="2018-08" db="EMBL/GenBank/DDBJ databases">
        <title>Draft genome of the lignicolous fungus Coniochaeta pulveracea.</title>
        <authorList>
            <person name="Borstlap C.J."/>
            <person name="De Witt R.N."/>
            <person name="Botha A."/>
            <person name="Volschenk H."/>
        </authorList>
    </citation>
    <scope>NUCLEOTIDE SEQUENCE [LARGE SCALE GENOMIC DNA]</scope>
    <source>
        <strain evidence="2 3">CAB683</strain>
    </source>
</reference>
<dbReference type="PANTHER" id="PTHR28020">
    <property type="entry name" value="YAP1-BINDING PROTEIN 1-RELATED"/>
    <property type="match status" value="1"/>
</dbReference>
<dbReference type="InterPro" id="IPR013877">
    <property type="entry name" value="YAP-bd/ALF4/Glomulin"/>
</dbReference>
<name>A0A420XZT5_9PEZI</name>
<evidence type="ECO:0008006" key="4">
    <source>
        <dbReference type="Google" id="ProtNLM"/>
    </source>
</evidence>
<feature type="region of interest" description="Disordered" evidence="1">
    <location>
        <begin position="172"/>
        <end position="218"/>
    </location>
</feature>
<evidence type="ECO:0000313" key="2">
    <source>
        <dbReference type="EMBL" id="RKU41020.1"/>
    </source>
</evidence>
<dbReference type="InterPro" id="IPR040347">
    <property type="entry name" value="YBP1/2"/>
</dbReference>
<feature type="compositionally biased region" description="Polar residues" evidence="1">
    <location>
        <begin position="182"/>
        <end position="197"/>
    </location>
</feature>
<comment type="caution">
    <text evidence="2">The sequence shown here is derived from an EMBL/GenBank/DDBJ whole genome shotgun (WGS) entry which is preliminary data.</text>
</comment>
<evidence type="ECO:0000256" key="1">
    <source>
        <dbReference type="SAM" id="MobiDB-lite"/>
    </source>
</evidence>
<sequence>MADLSTAITAIKDARPPTTDKFTYLTILDSHLSPQTLPTLNEILQDAELTQEIGWDLVEMLIGLPGCEACLETIARLGNPREVILKVLEALENIQDDDGYQTDDEYEKPLPRGGKTQQFITLLGMLAILHRRIETKYPSRFLGNTLQSVYRAYNPNQEATAAVINLVHSLSGKKARPPLPTRKSSVTVANPDQNGDASKNAPDPEADNESREDPTETELQEKLLLSFVTCILETYINGNEVAWAQRLVEYYSPEKLVPGRPTALQVFREDQELLQRDAVVGQLVALTRDLGLTECSSMFIKNLTQSPIDNDPLGETDELSSPEDIALSTGGSIALLAYWVFSSTVFEADHPLPDMHIFPEHFALLDQLLQDDAHGKIMSAPGTIAALVALGLWLQENGRFSSGPVTDNVGGGENPSGSFMTYHHLLTLVAVYHPSLFVRNAAISLAGAVLHADPDSQDRLRILEDLLENCMFTNLKACAVTWLREEMIAAASASNASTDNVFSSSDALDSIQYAVFPSLAFLKEEDQTTLAEYFTQNAGFLHAAVNFAIFLWGGDGRYKGLVPEGMNSAVRERWAEPLVSAVKSYLKAGTDEEHEERGDLNEAQVLQERLSILSKSGGFSGLQ</sequence>
<dbReference type="PANTHER" id="PTHR28020:SF1">
    <property type="entry name" value="YAP1-BINDING PROTEIN 1-RELATED"/>
    <property type="match status" value="1"/>
</dbReference>
<dbReference type="Pfam" id="PF08568">
    <property type="entry name" value="Kinetochor_Ybp2"/>
    <property type="match status" value="1"/>
</dbReference>
<evidence type="ECO:0000313" key="3">
    <source>
        <dbReference type="Proteomes" id="UP000275385"/>
    </source>
</evidence>
<gene>
    <name evidence="2" type="ORF">DL546_001691</name>
</gene>
<proteinExistence type="predicted"/>
<dbReference type="OrthoDB" id="5396786at2759"/>
<dbReference type="GO" id="GO:0034599">
    <property type="term" value="P:cellular response to oxidative stress"/>
    <property type="evidence" value="ECO:0007669"/>
    <property type="project" value="InterPro"/>
</dbReference>
<organism evidence="2 3">
    <name type="scientific">Coniochaeta pulveracea</name>
    <dbReference type="NCBI Taxonomy" id="177199"/>
    <lineage>
        <taxon>Eukaryota</taxon>
        <taxon>Fungi</taxon>
        <taxon>Dikarya</taxon>
        <taxon>Ascomycota</taxon>
        <taxon>Pezizomycotina</taxon>
        <taxon>Sordariomycetes</taxon>
        <taxon>Sordariomycetidae</taxon>
        <taxon>Coniochaetales</taxon>
        <taxon>Coniochaetaceae</taxon>
        <taxon>Coniochaeta</taxon>
    </lineage>
</organism>
<dbReference type="GO" id="GO:0005737">
    <property type="term" value="C:cytoplasm"/>
    <property type="evidence" value="ECO:0007669"/>
    <property type="project" value="TreeGrafter"/>
</dbReference>
<dbReference type="Proteomes" id="UP000275385">
    <property type="component" value="Unassembled WGS sequence"/>
</dbReference>
<dbReference type="STRING" id="177199.A0A420XZT5"/>
<keyword evidence="3" id="KW-1185">Reference proteome</keyword>
<protein>
    <recommendedName>
        <fullName evidence="4">DUF1760-domain-containing protein</fullName>
    </recommendedName>
</protein>
<accession>A0A420XZT5</accession>
<dbReference type="EMBL" id="QVQW01000084">
    <property type="protein sequence ID" value="RKU41020.1"/>
    <property type="molecule type" value="Genomic_DNA"/>
</dbReference>